<dbReference type="Proteomes" id="UP001500729">
    <property type="component" value="Unassembled WGS sequence"/>
</dbReference>
<name>A0ABN1C8W3_SACER</name>
<keyword evidence="2" id="KW-1185">Reference proteome</keyword>
<dbReference type="InterPro" id="IPR038468">
    <property type="entry name" value="MmpS_C"/>
</dbReference>
<protein>
    <submittedName>
        <fullName evidence="1">Uncharacterized protein</fullName>
    </submittedName>
</protein>
<gene>
    <name evidence="1" type="ORF">GCM10009533_11470</name>
</gene>
<reference evidence="1 2" key="1">
    <citation type="journal article" date="2019" name="Int. J. Syst. Evol. Microbiol.">
        <title>The Global Catalogue of Microorganisms (GCM) 10K type strain sequencing project: providing services to taxonomists for standard genome sequencing and annotation.</title>
        <authorList>
            <consortium name="The Broad Institute Genomics Platform"/>
            <consortium name="The Broad Institute Genome Sequencing Center for Infectious Disease"/>
            <person name="Wu L."/>
            <person name="Ma J."/>
        </authorList>
    </citation>
    <scope>NUCLEOTIDE SEQUENCE [LARGE SCALE GENOMIC DNA]</scope>
    <source>
        <strain evidence="1 2">JCM 10303</strain>
    </source>
</reference>
<dbReference type="EMBL" id="BAAAGS010000005">
    <property type="protein sequence ID" value="GAA0514243.1"/>
    <property type="molecule type" value="Genomic_DNA"/>
</dbReference>
<evidence type="ECO:0000313" key="1">
    <source>
        <dbReference type="EMBL" id="GAA0514243.1"/>
    </source>
</evidence>
<proteinExistence type="predicted"/>
<dbReference type="Gene3D" id="2.60.40.2880">
    <property type="entry name" value="MmpS1-5, C-terminal soluble domain"/>
    <property type="match status" value="1"/>
</dbReference>
<comment type="caution">
    <text evidence="1">The sequence shown here is derived from an EMBL/GenBank/DDBJ whole genome shotgun (WGS) entry which is preliminary data.</text>
</comment>
<accession>A0ABN1C8W3</accession>
<dbReference type="RefSeq" id="WP_009945557.1">
    <property type="nucleotide sequence ID" value="NZ_BAAAGS010000005.1"/>
</dbReference>
<sequence>MPLSITATNGMNGGSGKITCRIIKDGKVVAENSGSGQFATVSCNGS</sequence>
<organism evidence="1 2">
    <name type="scientific">Saccharopolyspora erythraea</name>
    <name type="common">Streptomyces erythraeus</name>
    <dbReference type="NCBI Taxonomy" id="1836"/>
    <lineage>
        <taxon>Bacteria</taxon>
        <taxon>Bacillati</taxon>
        <taxon>Actinomycetota</taxon>
        <taxon>Actinomycetes</taxon>
        <taxon>Pseudonocardiales</taxon>
        <taxon>Pseudonocardiaceae</taxon>
        <taxon>Saccharopolyspora</taxon>
    </lineage>
</organism>
<evidence type="ECO:0000313" key="2">
    <source>
        <dbReference type="Proteomes" id="UP001500729"/>
    </source>
</evidence>